<dbReference type="Proteomes" id="UP001216440">
    <property type="component" value="Chromosome"/>
</dbReference>
<dbReference type="PROSITE" id="PS50994">
    <property type="entry name" value="INTEGRASE"/>
    <property type="match status" value="1"/>
</dbReference>
<dbReference type="Gene3D" id="1.10.10.60">
    <property type="entry name" value="Homeodomain-like"/>
    <property type="match status" value="1"/>
</dbReference>
<feature type="domain" description="Integrase catalytic" evidence="2">
    <location>
        <begin position="222"/>
        <end position="385"/>
    </location>
</feature>
<organism evidence="3 4">
    <name type="scientific">Streptomyces cathayae</name>
    <dbReference type="NCBI Taxonomy" id="3031124"/>
    <lineage>
        <taxon>Bacteria</taxon>
        <taxon>Bacillati</taxon>
        <taxon>Actinomycetota</taxon>
        <taxon>Actinomycetes</taxon>
        <taxon>Kitasatosporales</taxon>
        <taxon>Streptomycetaceae</taxon>
        <taxon>Streptomyces</taxon>
    </lineage>
</organism>
<evidence type="ECO:0000313" key="4">
    <source>
        <dbReference type="Proteomes" id="UP001216440"/>
    </source>
</evidence>
<dbReference type="EMBL" id="CP121682">
    <property type="protein sequence ID" value="WGD40045.1"/>
    <property type="molecule type" value="Genomic_DNA"/>
</dbReference>
<dbReference type="NCBIfam" id="NF033516">
    <property type="entry name" value="transpos_IS3"/>
    <property type="match status" value="1"/>
</dbReference>
<feature type="coiled-coil region" evidence="1">
    <location>
        <begin position="58"/>
        <end position="85"/>
    </location>
</feature>
<dbReference type="Gene3D" id="3.30.420.10">
    <property type="entry name" value="Ribonuclease H-like superfamily/Ribonuclease H"/>
    <property type="match status" value="1"/>
</dbReference>
<dbReference type="PANTHER" id="PTHR46889:SF4">
    <property type="entry name" value="TRANSPOSASE INSO FOR INSERTION SEQUENCE ELEMENT IS911B-RELATED"/>
    <property type="match status" value="1"/>
</dbReference>
<dbReference type="SUPFAM" id="SSF46689">
    <property type="entry name" value="Homeodomain-like"/>
    <property type="match status" value="1"/>
</dbReference>
<keyword evidence="4" id="KW-1185">Reference proteome</keyword>
<dbReference type="Pfam" id="PF13333">
    <property type="entry name" value="rve_2"/>
    <property type="match status" value="1"/>
</dbReference>
<accession>A0ABY8JZR3</accession>
<dbReference type="RefSeq" id="WP_279333068.1">
    <property type="nucleotide sequence ID" value="NZ_CP121682.1"/>
</dbReference>
<dbReference type="InterPro" id="IPR002514">
    <property type="entry name" value="Transposase_8"/>
</dbReference>
<reference evidence="3 4" key="1">
    <citation type="submission" date="2023-03" db="EMBL/GenBank/DDBJ databases">
        <authorList>
            <person name="Mo P."/>
        </authorList>
    </citation>
    <scope>NUCLEOTIDE SEQUENCE [LARGE SCALE GENOMIC DNA]</scope>
    <source>
        <strain evidence="3 4">HUAS 5</strain>
    </source>
</reference>
<dbReference type="InterPro" id="IPR048020">
    <property type="entry name" value="Transpos_IS3"/>
</dbReference>
<dbReference type="PANTHER" id="PTHR46889">
    <property type="entry name" value="TRANSPOSASE INSF FOR INSERTION SEQUENCE IS3B-RELATED"/>
    <property type="match status" value="1"/>
</dbReference>
<dbReference type="InterPro" id="IPR001584">
    <property type="entry name" value="Integrase_cat-core"/>
</dbReference>
<proteinExistence type="predicted"/>
<dbReference type="Pfam" id="PF00665">
    <property type="entry name" value="rve"/>
    <property type="match status" value="1"/>
</dbReference>
<evidence type="ECO:0000256" key="1">
    <source>
        <dbReference type="SAM" id="Coils"/>
    </source>
</evidence>
<evidence type="ECO:0000259" key="2">
    <source>
        <dbReference type="PROSITE" id="PS50994"/>
    </source>
</evidence>
<dbReference type="InterPro" id="IPR036397">
    <property type="entry name" value="RNaseH_sf"/>
</dbReference>
<protein>
    <submittedName>
        <fullName evidence="3">IS3 family transposase</fullName>
    </submittedName>
</protein>
<gene>
    <name evidence="3" type="ORF">PYS65_07785</name>
</gene>
<dbReference type="SUPFAM" id="SSF53098">
    <property type="entry name" value="Ribonuclease H-like"/>
    <property type="match status" value="1"/>
</dbReference>
<sequence length="392" mass="44213">MPKPYPKEFREDVVRVARNREPGVTLEQIAADFGVHPITLSKWLRRADAEEGAGPAPVSGESAELREARKRIRLLEQENEVLRRAAAYLSQANLPKMMYPLVRELAAADAPCRVPVAVTCRVLNLTRQPYYRWLACPVTDAELAEAYRANALLNAHRDDPEFGHRFLLDEARAAGEPMAERTAWRICRDNQWWSAFGKRRGRGKTVKAGPAVHDDRVRRVFTADGPNRLWLTDITEHATGEGKLYLCAVKDVYSGRIVGYSIDARMKSSLAVRALESAVARRDQVAGCIVHSDRGSQFRSRKFVAVLARHSMIGSMGRVGAAGDNAAMESFFALLQNNVLDRRTWATRQELRIAIVTWIERTYHRRRRQKRLARLTPVEYETIMTPAAALAA</sequence>
<dbReference type="InterPro" id="IPR050900">
    <property type="entry name" value="Transposase_IS3/IS150/IS904"/>
</dbReference>
<dbReference type="Pfam" id="PF01527">
    <property type="entry name" value="HTH_Tnp_1"/>
    <property type="match status" value="1"/>
</dbReference>
<name>A0ABY8JZR3_9ACTN</name>
<dbReference type="InterPro" id="IPR012337">
    <property type="entry name" value="RNaseH-like_sf"/>
</dbReference>
<evidence type="ECO:0000313" key="3">
    <source>
        <dbReference type="EMBL" id="WGD40045.1"/>
    </source>
</evidence>
<keyword evidence="1" id="KW-0175">Coiled coil</keyword>
<dbReference type="InterPro" id="IPR009057">
    <property type="entry name" value="Homeodomain-like_sf"/>
</dbReference>